<dbReference type="FunFam" id="3.90.1530.30:FF:000001">
    <property type="entry name" value="Chromosome partitioning protein ParB"/>
    <property type="match status" value="1"/>
</dbReference>
<dbReference type="CDD" id="cd16393">
    <property type="entry name" value="SPO0J_N"/>
    <property type="match status" value="1"/>
</dbReference>
<gene>
    <name evidence="6" type="ORF">P6N53_08535</name>
</gene>
<dbReference type="Pfam" id="PF23552">
    <property type="entry name" value="ParB_C"/>
    <property type="match status" value="1"/>
</dbReference>
<comment type="caution">
    <text evidence="6">The sequence shown here is derived from an EMBL/GenBank/DDBJ whole genome shotgun (WGS) entry which is preliminary data.</text>
</comment>
<dbReference type="AlphaFoldDB" id="A0AAW7ZC54"/>
<dbReference type="NCBIfam" id="TIGR00180">
    <property type="entry name" value="parB_part"/>
    <property type="match status" value="1"/>
</dbReference>
<proteinExistence type="inferred from homology"/>
<evidence type="ECO:0000256" key="2">
    <source>
        <dbReference type="ARBA" id="ARBA00006295"/>
    </source>
</evidence>
<evidence type="ECO:0000259" key="5">
    <source>
        <dbReference type="SMART" id="SM00470"/>
    </source>
</evidence>
<dbReference type="Pfam" id="PF17762">
    <property type="entry name" value="HTH_ParB"/>
    <property type="match status" value="1"/>
</dbReference>
<dbReference type="SMART" id="SM00470">
    <property type="entry name" value="ParB"/>
    <property type="match status" value="1"/>
</dbReference>
<evidence type="ECO:0000256" key="3">
    <source>
        <dbReference type="ARBA" id="ARBA00022829"/>
    </source>
</evidence>
<dbReference type="SUPFAM" id="SSF109709">
    <property type="entry name" value="KorB DNA-binding domain-like"/>
    <property type="match status" value="1"/>
</dbReference>
<evidence type="ECO:0000313" key="6">
    <source>
        <dbReference type="EMBL" id="MDO7787264.1"/>
    </source>
</evidence>
<dbReference type="RefSeq" id="WP_304542407.1">
    <property type="nucleotide sequence ID" value="NZ_JARPTC010000012.1"/>
</dbReference>
<reference evidence="6" key="2">
    <citation type="submission" date="2023-03" db="EMBL/GenBank/DDBJ databases">
        <authorList>
            <person name="Zhang Z."/>
        </authorList>
    </citation>
    <scope>NUCLEOTIDE SEQUENCE</scope>
    <source>
        <strain evidence="6">DSA</strain>
    </source>
</reference>
<dbReference type="InterPro" id="IPR041468">
    <property type="entry name" value="HTH_ParB/Spo0J"/>
</dbReference>
<comment type="similarity">
    <text evidence="2">Belongs to the ParB family.</text>
</comment>
<dbReference type="Gene3D" id="3.90.1530.30">
    <property type="match status" value="1"/>
</dbReference>
<dbReference type="GO" id="GO:0003677">
    <property type="term" value="F:DNA binding"/>
    <property type="evidence" value="ECO:0007669"/>
    <property type="project" value="UniProtKB-KW"/>
</dbReference>
<dbReference type="FunFam" id="1.10.10.2830:FF:000001">
    <property type="entry name" value="Chromosome partitioning protein ParB"/>
    <property type="match status" value="1"/>
</dbReference>
<dbReference type="InterPro" id="IPR003115">
    <property type="entry name" value="ParB_N"/>
</dbReference>
<dbReference type="GO" id="GO:0005694">
    <property type="term" value="C:chromosome"/>
    <property type="evidence" value="ECO:0007669"/>
    <property type="project" value="TreeGrafter"/>
</dbReference>
<dbReference type="Pfam" id="PF02195">
    <property type="entry name" value="ParB_N"/>
    <property type="match status" value="1"/>
</dbReference>
<sequence>MTKKRGLGKGLQALMPVVTEEPANQGILKEIKVKDIRPNPKQPRLRIDPEKLQELVESIKEYGVVQPVVVRSQPGGVYELIAGERRWRACQQLNFEYIPAVIREYGELQSAAIALIENLQRENLNPLEEATAYRRLMDEFQLTQDQVSQRVGKSRPQISNMLRLLSLPNEIKMFLNTGELSVGHARALLALETRQEQIDLSNTTIKKQLSVRQVEEIVKNMLEKVEQRAKSEKKPRPRNPEIVELEDQLRGVLGTKVQIKNKSRGGKIEIDYYDDLDLNRIIELLIAEEKIMA</sequence>
<keyword evidence="7" id="KW-1185">Reference proteome</keyword>
<reference evidence="6" key="1">
    <citation type="journal article" date="2023" name="J. Hazard. Mater.">
        <title>Anaerobic biodegradation of pyrene and benzo[a]pyrene by a new sulfate-reducing Desulforamulus aquiferis strain DSA.</title>
        <authorList>
            <person name="Zhang Z."/>
            <person name="Sun J."/>
            <person name="Gong X."/>
            <person name="Wang C."/>
            <person name="Wang H."/>
        </authorList>
    </citation>
    <scope>NUCLEOTIDE SEQUENCE</scope>
    <source>
        <strain evidence="6">DSA</strain>
    </source>
</reference>
<dbReference type="EMBL" id="JARPTC010000012">
    <property type="protein sequence ID" value="MDO7787264.1"/>
    <property type="molecule type" value="Genomic_DNA"/>
</dbReference>
<keyword evidence="4" id="KW-0238">DNA-binding</keyword>
<dbReference type="GO" id="GO:0009295">
    <property type="term" value="C:nucleoid"/>
    <property type="evidence" value="ECO:0007669"/>
    <property type="project" value="UniProtKB-SubCell"/>
</dbReference>
<dbReference type="SUPFAM" id="SSF110849">
    <property type="entry name" value="ParB/Sulfiredoxin"/>
    <property type="match status" value="1"/>
</dbReference>
<dbReference type="GO" id="GO:0007059">
    <property type="term" value="P:chromosome segregation"/>
    <property type="evidence" value="ECO:0007669"/>
    <property type="project" value="UniProtKB-KW"/>
</dbReference>
<dbReference type="InterPro" id="IPR057240">
    <property type="entry name" value="ParB_dimer_C"/>
</dbReference>
<organism evidence="6 7">
    <name type="scientific">Desulforamulus aquiferis</name>
    <dbReference type="NCBI Taxonomy" id="1397668"/>
    <lineage>
        <taxon>Bacteria</taxon>
        <taxon>Bacillati</taxon>
        <taxon>Bacillota</taxon>
        <taxon>Clostridia</taxon>
        <taxon>Eubacteriales</taxon>
        <taxon>Peptococcaceae</taxon>
        <taxon>Desulforamulus</taxon>
    </lineage>
</organism>
<dbReference type="Proteomes" id="UP001172911">
    <property type="component" value="Unassembled WGS sequence"/>
</dbReference>
<dbReference type="PANTHER" id="PTHR33375">
    <property type="entry name" value="CHROMOSOME-PARTITIONING PROTEIN PARB-RELATED"/>
    <property type="match status" value="1"/>
</dbReference>
<dbReference type="InterPro" id="IPR036086">
    <property type="entry name" value="ParB/Sulfiredoxin_sf"/>
</dbReference>
<evidence type="ECO:0000256" key="1">
    <source>
        <dbReference type="ARBA" id="ARBA00004453"/>
    </source>
</evidence>
<evidence type="ECO:0000256" key="4">
    <source>
        <dbReference type="ARBA" id="ARBA00023125"/>
    </source>
</evidence>
<feature type="domain" description="ParB-like N-terminal" evidence="5">
    <location>
        <begin position="29"/>
        <end position="119"/>
    </location>
</feature>
<dbReference type="Gene3D" id="1.10.10.2830">
    <property type="match status" value="1"/>
</dbReference>
<dbReference type="GO" id="GO:0045881">
    <property type="term" value="P:positive regulation of sporulation resulting in formation of a cellular spore"/>
    <property type="evidence" value="ECO:0007669"/>
    <property type="project" value="TreeGrafter"/>
</dbReference>
<protein>
    <submittedName>
        <fullName evidence="6">ParB/RepB/Spo0J family partition protein</fullName>
    </submittedName>
</protein>
<dbReference type="InterPro" id="IPR004437">
    <property type="entry name" value="ParB/RepB/Spo0J"/>
</dbReference>
<comment type="subcellular location">
    <subcellularLocation>
        <location evidence="1">Cytoplasm</location>
        <location evidence="1">Nucleoid</location>
    </subcellularLocation>
</comment>
<dbReference type="InterPro" id="IPR050336">
    <property type="entry name" value="Chromosome_partition/occlusion"/>
</dbReference>
<name>A0AAW7ZC54_9FIRM</name>
<keyword evidence="3" id="KW-0159">Chromosome partition</keyword>
<accession>A0AAW7ZC54</accession>
<dbReference type="PANTHER" id="PTHR33375:SF1">
    <property type="entry name" value="CHROMOSOME-PARTITIONING PROTEIN PARB-RELATED"/>
    <property type="match status" value="1"/>
</dbReference>
<evidence type="ECO:0000313" key="7">
    <source>
        <dbReference type="Proteomes" id="UP001172911"/>
    </source>
</evidence>